<dbReference type="GO" id="GO:0005976">
    <property type="term" value="P:polysaccharide metabolic process"/>
    <property type="evidence" value="ECO:0007669"/>
    <property type="project" value="TreeGrafter"/>
</dbReference>
<feature type="active site" description="Nucleophile" evidence="1">
    <location>
        <position position="186"/>
    </location>
</feature>
<evidence type="ECO:0000259" key="3">
    <source>
        <dbReference type="Pfam" id="PF05448"/>
    </source>
</evidence>
<dbReference type="Gene3D" id="3.40.50.1820">
    <property type="entry name" value="alpha/beta hydrolase"/>
    <property type="match status" value="1"/>
</dbReference>
<sequence>MPYADLPLDQLRGHLSESVEPADFDAFWAGTLSEARAHGEPPAFTRVDSGLSLIETYDVRFPGFKGQPIAGWLHLPAGTTQPLPCVVQYIGYGGGRGLAHENTLWAAAGFATLVMDTRGQGSHVSVGVTPDPEGSGPAYAGVMTRGIGDPHTYYYRRLVTDAVRAVDAARAHPLVDPARIAVAGASQGGGLTIAAAALAGDVAAALPDVPFLCDFPRATWIVDKAPYDEIVHYGATHRDQAGTIARTLSYVDGVHFAARATAPALFSVALMDPTCPPSTVYAAYNAWAGSKQVREYRFNGHEGGGAFHTSEQLSWLSERLCRG</sequence>
<proteinExistence type="predicted"/>
<dbReference type="InterPro" id="IPR008391">
    <property type="entry name" value="AXE1_dom"/>
</dbReference>
<dbReference type="EMBL" id="CAJVAX010000018">
    <property type="protein sequence ID" value="CAG7646200.1"/>
    <property type="molecule type" value="Genomic_DNA"/>
</dbReference>
<dbReference type="PANTHER" id="PTHR40111">
    <property type="entry name" value="CEPHALOSPORIN-C DEACETYLASE"/>
    <property type="match status" value="1"/>
</dbReference>
<dbReference type="AlphaFoldDB" id="A0A9W4MGT6"/>
<evidence type="ECO:0000256" key="1">
    <source>
        <dbReference type="PIRSR" id="PIRSR639069-1"/>
    </source>
</evidence>
<gene>
    <name evidence="4" type="primary">axeA</name>
    <name evidence="4" type="ORF">SBRY_40354</name>
</gene>
<comment type="caution">
    <text evidence="4">The sequence shown here is derived from an EMBL/GenBank/DDBJ whole genome shotgun (WGS) entry which is preliminary data.</text>
</comment>
<protein>
    <submittedName>
        <fullName evidence="4">Cephalosporin-C deacetylase</fullName>
        <ecNumber evidence="4">3.1.1.41</ecNumber>
        <ecNumber evidence="4">3.1.1.72</ecNumber>
    </submittedName>
</protein>
<accession>A0A9W4MGT6</accession>
<dbReference type="GO" id="GO:0047739">
    <property type="term" value="F:cephalosporin-C deacetylase activity"/>
    <property type="evidence" value="ECO:0007669"/>
    <property type="project" value="UniProtKB-EC"/>
</dbReference>
<dbReference type="InterPro" id="IPR039069">
    <property type="entry name" value="CE7"/>
</dbReference>
<feature type="domain" description="Acetyl xylan esterase" evidence="3">
    <location>
        <begin position="1"/>
        <end position="318"/>
    </location>
</feature>
<dbReference type="InterPro" id="IPR029058">
    <property type="entry name" value="AB_hydrolase_fold"/>
</dbReference>
<keyword evidence="5" id="KW-1185">Reference proteome</keyword>
<name>A0A9W4MGT6_9ACTN</name>
<dbReference type="SUPFAM" id="SSF53474">
    <property type="entry name" value="alpha/beta-Hydrolases"/>
    <property type="match status" value="1"/>
</dbReference>
<dbReference type="EC" id="3.1.1.72" evidence="4"/>
<evidence type="ECO:0000313" key="4">
    <source>
        <dbReference type="EMBL" id="CAG7646200.1"/>
    </source>
</evidence>
<feature type="active site" description="Charge relay system" evidence="1">
    <location>
        <position position="301"/>
    </location>
</feature>
<reference evidence="4" key="1">
    <citation type="submission" date="2021-06" db="EMBL/GenBank/DDBJ databases">
        <authorList>
            <person name="Arsene-Ploetze F."/>
        </authorList>
    </citation>
    <scope>NUCLEOTIDE SEQUENCE</scope>
    <source>
        <strain evidence="4">SBRY1</strain>
    </source>
</reference>
<dbReference type="Proteomes" id="UP001153328">
    <property type="component" value="Unassembled WGS sequence"/>
</dbReference>
<dbReference type="RefSeq" id="WP_205044966.1">
    <property type="nucleotide sequence ID" value="NZ_CAJVAX010000018.1"/>
</dbReference>
<dbReference type="PANTHER" id="PTHR40111:SF1">
    <property type="entry name" value="CEPHALOSPORIN-C DEACETYLASE"/>
    <property type="match status" value="1"/>
</dbReference>
<feature type="active site" description="Charge relay system" evidence="1">
    <location>
        <position position="272"/>
    </location>
</feature>
<dbReference type="EC" id="3.1.1.41" evidence="4"/>
<evidence type="ECO:0000256" key="2">
    <source>
        <dbReference type="PIRSR" id="PIRSR639069-2"/>
    </source>
</evidence>
<organism evidence="4 5">
    <name type="scientific">Actinacidiphila bryophytorum</name>
    <dbReference type="NCBI Taxonomy" id="1436133"/>
    <lineage>
        <taxon>Bacteria</taxon>
        <taxon>Bacillati</taxon>
        <taxon>Actinomycetota</taxon>
        <taxon>Actinomycetes</taxon>
        <taxon>Kitasatosporales</taxon>
        <taxon>Streptomycetaceae</taxon>
        <taxon>Actinacidiphila</taxon>
    </lineage>
</organism>
<keyword evidence="4" id="KW-0378">Hydrolase</keyword>
<evidence type="ECO:0000313" key="5">
    <source>
        <dbReference type="Proteomes" id="UP001153328"/>
    </source>
</evidence>
<dbReference type="Pfam" id="PF05448">
    <property type="entry name" value="AXE1"/>
    <property type="match status" value="1"/>
</dbReference>
<feature type="binding site" evidence="2">
    <location>
        <position position="92"/>
    </location>
    <ligand>
        <name>substrate</name>
    </ligand>
</feature>
<dbReference type="GO" id="GO:0046555">
    <property type="term" value="F:acetylxylan esterase activity"/>
    <property type="evidence" value="ECO:0007669"/>
    <property type="project" value="UniProtKB-EC"/>
</dbReference>